<comment type="cofactor">
    <cofactor evidence="12">
        <name>thiamine diphosphate</name>
        <dbReference type="ChEBI" id="CHEBI:58937"/>
    </cofactor>
    <text evidence="12">Binds 1 thiamine pyrophosphate per subunit.</text>
</comment>
<comment type="catalytic activity">
    <reaction evidence="11 12">
        <text>2 pyruvate + H(+) = (2S)-2-acetolactate + CO2</text>
        <dbReference type="Rhea" id="RHEA:25249"/>
        <dbReference type="ChEBI" id="CHEBI:15361"/>
        <dbReference type="ChEBI" id="CHEBI:15378"/>
        <dbReference type="ChEBI" id="CHEBI:16526"/>
        <dbReference type="ChEBI" id="CHEBI:58476"/>
        <dbReference type="EC" id="2.2.1.6"/>
    </reaction>
</comment>
<dbReference type="InterPro" id="IPR000399">
    <property type="entry name" value="TPP-bd_CS"/>
</dbReference>
<keyword evidence="6 12" id="KW-0808">Transferase</keyword>
<evidence type="ECO:0000313" key="17">
    <source>
        <dbReference type="Proteomes" id="UP001519290"/>
    </source>
</evidence>
<evidence type="ECO:0000256" key="3">
    <source>
        <dbReference type="ARBA" id="ARBA00007812"/>
    </source>
</evidence>
<dbReference type="PROSITE" id="PS00187">
    <property type="entry name" value="TPP_ENZYMES"/>
    <property type="match status" value="1"/>
</dbReference>
<dbReference type="InterPro" id="IPR029035">
    <property type="entry name" value="DHS-like_NAD/FAD-binding_dom"/>
</dbReference>
<evidence type="ECO:0000256" key="9">
    <source>
        <dbReference type="ARBA" id="ARBA00023052"/>
    </source>
</evidence>
<evidence type="ECO:0000256" key="11">
    <source>
        <dbReference type="ARBA" id="ARBA00048670"/>
    </source>
</evidence>
<dbReference type="SUPFAM" id="SSF52518">
    <property type="entry name" value="Thiamin diphosphate-binding fold (THDP-binding)"/>
    <property type="match status" value="2"/>
</dbReference>
<comment type="caution">
    <text evidence="16">The sequence shown here is derived from an EMBL/GenBank/DDBJ whole genome shotgun (WGS) entry which is preliminary data.</text>
</comment>
<gene>
    <name evidence="16" type="ORF">JOF43_003893</name>
</gene>
<evidence type="ECO:0000313" key="16">
    <source>
        <dbReference type="EMBL" id="MBP2383904.1"/>
    </source>
</evidence>
<sequence>MTGQQMTGAQALIESLKHAGAEVVFGLPGGCILPTYDPLMDAEDIRHILVRHEQGAGHAASGYAHATGKVGVCLVTSGPGATNLITAIADAQMDSIPLVAITGQVGSQFIGTDAFQEADIVGMTMPVTKHNFLVSDAADIPKVIKQAFHIASTGRPGAVLVDVTKDAQQAMTEFVWPEALDLPGYRPDPRPHTKQIREAAKLLLEAERPVFLLGGGVLRGRASKEVGELIDVSGAPFVTTLMARGALPDSHPNHLGMPGMHGTVSAVSALQRSDLIVNIGARFDDRVTGVLDSFAPGAKVVHADVDPAEISKNREADVPIVGQAADVARALAAELREQVSGEDTRNYGAWWNTLTMLRENYPLGWTETADGFTAPQKVISRIGAISGPDSIYVAGVGQHQMWSSQFITYEQPCTWINSGGLGTMGYSVPAAMGAKVGQPSKVVWSIDGDGCFQMTNQELATCVINDIPIKVAVINNSSLGMVRQWQNLFYEQRYSHTDLNTGHGTRRVPDFVKLAEAYGAVGLRCERDEDIDETIRQAMEINDRPVVVDFTVSADAMVWPMVPAGVSNDEIQIAQGMSPEWERDI</sequence>
<proteinExistence type="inferred from homology"/>
<feature type="domain" description="Thiamine pyrophosphate enzyme N-terminal TPP-binding" evidence="15">
    <location>
        <begin position="6"/>
        <end position="122"/>
    </location>
</feature>
<dbReference type="InterPro" id="IPR039368">
    <property type="entry name" value="AHAS_TPP"/>
</dbReference>
<keyword evidence="10 12" id="KW-0100">Branched-chain amino acid biosynthesis</keyword>
<organism evidence="16 17">
    <name type="scientific">Brachybacterium sacelli</name>
    <dbReference type="NCBI Taxonomy" id="173364"/>
    <lineage>
        <taxon>Bacteria</taxon>
        <taxon>Bacillati</taxon>
        <taxon>Actinomycetota</taxon>
        <taxon>Actinomycetes</taxon>
        <taxon>Micrococcales</taxon>
        <taxon>Dermabacteraceae</taxon>
        <taxon>Brachybacterium</taxon>
    </lineage>
</organism>
<evidence type="ECO:0000259" key="14">
    <source>
        <dbReference type="Pfam" id="PF02775"/>
    </source>
</evidence>
<evidence type="ECO:0000256" key="2">
    <source>
        <dbReference type="ARBA" id="ARBA00005025"/>
    </source>
</evidence>
<dbReference type="Gene3D" id="3.40.50.970">
    <property type="match status" value="2"/>
</dbReference>
<keyword evidence="8 12" id="KW-0460">Magnesium</keyword>
<evidence type="ECO:0000259" key="15">
    <source>
        <dbReference type="Pfam" id="PF02776"/>
    </source>
</evidence>
<dbReference type="InterPro" id="IPR011766">
    <property type="entry name" value="TPP_enzyme_TPP-bd"/>
</dbReference>
<evidence type="ECO:0000256" key="10">
    <source>
        <dbReference type="ARBA" id="ARBA00023304"/>
    </source>
</evidence>
<evidence type="ECO:0000256" key="6">
    <source>
        <dbReference type="ARBA" id="ARBA00022679"/>
    </source>
</evidence>
<dbReference type="NCBIfam" id="TIGR00118">
    <property type="entry name" value="acolac_lg"/>
    <property type="match status" value="1"/>
</dbReference>
<dbReference type="GO" id="GO:0003984">
    <property type="term" value="F:acetolactate synthase activity"/>
    <property type="evidence" value="ECO:0007669"/>
    <property type="project" value="UniProtKB-EC"/>
</dbReference>
<dbReference type="Pfam" id="PF02775">
    <property type="entry name" value="TPP_enzyme_C"/>
    <property type="match status" value="1"/>
</dbReference>
<dbReference type="InterPro" id="IPR029061">
    <property type="entry name" value="THDP-binding"/>
</dbReference>
<feature type="domain" description="Thiamine pyrophosphate enzyme central" evidence="13">
    <location>
        <begin position="196"/>
        <end position="331"/>
    </location>
</feature>
<dbReference type="NCBIfam" id="NF005860">
    <property type="entry name" value="PRK07789.1"/>
    <property type="match status" value="1"/>
</dbReference>
<name>A0ABS4X872_9MICO</name>
<dbReference type="Pfam" id="PF02776">
    <property type="entry name" value="TPP_enzyme_N"/>
    <property type="match status" value="1"/>
</dbReference>
<dbReference type="RefSeq" id="WP_209904815.1">
    <property type="nucleotide sequence ID" value="NZ_BAAAJW010000001.1"/>
</dbReference>
<dbReference type="InterPro" id="IPR012846">
    <property type="entry name" value="Acetolactate_synth_lsu"/>
</dbReference>
<evidence type="ECO:0000256" key="4">
    <source>
        <dbReference type="ARBA" id="ARBA00013145"/>
    </source>
</evidence>
<dbReference type="Pfam" id="PF00205">
    <property type="entry name" value="TPP_enzyme_M"/>
    <property type="match status" value="1"/>
</dbReference>
<evidence type="ECO:0000256" key="8">
    <source>
        <dbReference type="ARBA" id="ARBA00022842"/>
    </source>
</evidence>
<dbReference type="InterPro" id="IPR045229">
    <property type="entry name" value="TPP_enz"/>
</dbReference>
<evidence type="ECO:0000259" key="13">
    <source>
        <dbReference type="Pfam" id="PF00205"/>
    </source>
</evidence>
<comment type="cofactor">
    <cofactor evidence="12">
        <name>Mg(2+)</name>
        <dbReference type="ChEBI" id="CHEBI:18420"/>
    </cofactor>
    <text evidence="12">Binds 1 Mg(2+) ion per subunit.</text>
</comment>
<dbReference type="CDD" id="cd02015">
    <property type="entry name" value="TPP_AHAS"/>
    <property type="match status" value="1"/>
</dbReference>
<evidence type="ECO:0000256" key="12">
    <source>
        <dbReference type="RuleBase" id="RU003591"/>
    </source>
</evidence>
<dbReference type="InterPro" id="IPR012000">
    <property type="entry name" value="Thiamin_PyroP_enz_cen_dom"/>
</dbReference>
<dbReference type="PANTHER" id="PTHR18968">
    <property type="entry name" value="THIAMINE PYROPHOSPHATE ENZYMES"/>
    <property type="match status" value="1"/>
</dbReference>
<comment type="similarity">
    <text evidence="3 12">Belongs to the TPP enzyme family.</text>
</comment>
<dbReference type="SUPFAM" id="SSF52467">
    <property type="entry name" value="DHS-like NAD/FAD-binding domain"/>
    <property type="match status" value="1"/>
</dbReference>
<keyword evidence="9 12" id="KW-0786">Thiamine pyrophosphate</keyword>
<dbReference type="Proteomes" id="UP001519290">
    <property type="component" value="Unassembled WGS sequence"/>
</dbReference>
<dbReference type="PANTHER" id="PTHR18968:SF13">
    <property type="entry name" value="ACETOLACTATE SYNTHASE CATALYTIC SUBUNIT, MITOCHONDRIAL"/>
    <property type="match status" value="1"/>
</dbReference>
<protein>
    <recommendedName>
        <fullName evidence="4 12">Acetolactate synthase</fullName>
        <ecNumber evidence="4 12">2.2.1.6</ecNumber>
    </recommendedName>
</protein>
<dbReference type="InterPro" id="IPR012001">
    <property type="entry name" value="Thiamin_PyroP_enz_TPP-bd_dom"/>
</dbReference>
<keyword evidence="17" id="KW-1185">Reference proteome</keyword>
<evidence type="ECO:0000256" key="5">
    <source>
        <dbReference type="ARBA" id="ARBA00022605"/>
    </source>
</evidence>
<dbReference type="Gene3D" id="3.40.50.1220">
    <property type="entry name" value="TPP-binding domain"/>
    <property type="match status" value="1"/>
</dbReference>
<evidence type="ECO:0000256" key="1">
    <source>
        <dbReference type="ARBA" id="ARBA00004974"/>
    </source>
</evidence>
<comment type="pathway">
    <text evidence="2 12">Amino-acid biosynthesis; L-valine biosynthesis; L-valine from pyruvate: step 1/4.</text>
</comment>
<keyword evidence="7 12" id="KW-0479">Metal-binding</keyword>
<accession>A0ABS4X872</accession>
<keyword evidence="5 12" id="KW-0028">Amino-acid biosynthesis</keyword>
<dbReference type="EC" id="2.2.1.6" evidence="4 12"/>
<comment type="pathway">
    <text evidence="1 12">Amino-acid biosynthesis; L-isoleucine biosynthesis; L-isoleucine from 2-oxobutanoate: step 1/4.</text>
</comment>
<evidence type="ECO:0000256" key="7">
    <source>
        <dbReference type="ARBA" id="ARBA00022723"/>
    </source>
</evidence>
<reference evidence="16 17" key="1">
    <citation type="submission" date="2021-03" db="EMBL/GenBank/DDBJ databases">
        <title>Sequencing the genomes of 1000 actinobacteria strains.</title>
        <authorList>
            <person name="Klenk H.-P."/>
        </authorList>
    </citation>
    <scope>NUCLEOTIDE SEQUENCE [LARGE SCALE GENOMIC DNA]</scope>
    <source>
        <strain evidence="16 17">DSM 14566</strain>
    </source>
</reference>
<feature type="domain" description="Thiamine pyrophosphate enzyme TPP-binding" evidence="14">
    <location>
        <begin position="395"/>
        <end position="550"/>
    </location>
</feature>
<dbReference type="CDD" id="cd07035">
    <property type="entry name" value="TPP_PYR_POX_like"/>
    <property type="match status" value="1"/>
</dbReference>
<dbReference type="EMBL" id="JAGIOD010000002">
    <property type="protein sequence ID" value="MBP2383904.1"/>
    <property type="molecule type" value="Genomic_DNA"/>
</dbReference>